<evidence type="ECO:0008006" key="4">
    <source>
        <dbReference type="Google" id="ProtNLM"/>
    </source>
</evidence>
<protein>
    <recommendedName>
        <fullName evidence="4">Carboxypeptidase regulatory-like domain-containing protein</fullName>
    </recommendedName>
</protein>
<name>A0ABX1R1U1_9ALTE</name>
<reference evidence="2 3" key="1">
    <citation type="submission" date="2020-03" db="EMBL/GenBank/DDBJ databases">
        <title>Alteromonas ponticola sp. nov., isolated from seawater.</title>
        <authorList>
            <person name="Yoon J.-H."/>
            <person name="Kim Y.-O."/>
        </authorList>
    </citation>
    <scope>NUCLEOTIDE SEQUENCE [LARGE SCALE GENOMIC DNA]</scope>
    <source>
        <strain evidence="2 3">MYP5</strain>
    </source>
</reference>
<dbReference type="SUPFAM" id="SSF49464">
    <property type="entry name" value="Carboxypeptidase regulatory domain-like"/>
    <property type="match status" value="1"/>
</dbReference>
<keyword evidence="1" id="KW-0732">Signal</keyword>
<feature type="chain" id="PRO_5045146287" description="Carboxypeptidase regulatory-like domain-containing protein" evidence="1">
    <location>
        <begin position="20"/>
        <end position="740"/>
    </location>
</feature>
<dbReference type="Gene3D" id="2.60.40.3010">
    <property type="match status" value="1"/>
</dbReference>
<dbReference type="PROSITE" id="PS00018">
    <property type="entry name" value="EF_HAND_1"/>
    <property type="match status" value="1"/>
</dbReference>
<dbReference type="InterPro" id="IPR018247">
    <property type="entry name" value="EF_Hand_1_Ca_BS"/>
</dbReference>
<keyword evidence="3" id="KW-1185">Reference proteome</keyword>
<feature type="signal peptide" evidence="1">
    <location>
        <begin position="1"/>
        <end position="19"/>
    </location>
</feature>
<evidence type="ECO:0000313" key="2">
    <source>
        <dbReference type="EMBL" id="NMH59155.1"/>
    </source>
</evidence>
<proteinExistence type="predicted"/>
<dbReference type="PROSITE" id="PS51257">
    <property type="entry name" value="PROKAR_LIPOPROTEIN"/>
    <property type="match status" value="1"/>
</dbReference>
<accession>A0ABX1R1U1</accession>
<dbReference type="InterPro" id="IPR008969">
    <property type="entry name" value="CarboxyPept-like_regulatory"/>
</dbReference>
<comment type="caution">
    <text evidence="2">The sequence shown here is derived from an EMBL/GenBank/DDBJ whole genome shotgun (WGS) entry which is preliminary data.</text>
</comment>
<organism evidence="2 3">
    <name type="scientific">Alteromonas ponticola</name>
    <dbReference type="NCBI Taxonomy" id="2720613"/>
    <lineage>
        <taxon>Bacteria</taxon>
        <taxon>Pseudomonadati</taxon>
        <taxon>Pseudomonadota</taxon>
        <taxon>Gammaproteobacteria</taxon>
        <taxon>Alteromonadales</taxon>
        <taxon>Alteromonadaceae</taxon>
        <taxon>Alteromonas/Salinimonas group</taxon>
        <taxon>Alteromonas</taxon>
    </lineage>
</organism>
<evidence type="ECO:0000256" key="1">
    <source>
        <dbReference type="SAM" id="SignalP"/>
    </source>
</evidence>
<dbReference type="Gene3D" id="2.60.40.1120">
    <property type="entry name" value="Carboxypeptidase-like, regulatory domain"/>
    <property type="match status" value="1"/>
</dbReference>
<dbReference type="RefSeq" id="WP_169209724.1">
    <property type="nucleotide sequence ID" value="NZ_JAATNW010000002.1"/>
</dbReference>
<dbReference type="EMBL" id="JAATNW010000002">
    <property type="protein sequence ID" value="NMH59155.1"/>
    <property type="molecule type" value="Genomic_DNA"/>
</dbReference>
<dbReference type="Pfam" id="PF22352">
    <property type="entry name" value="K319L-like_PKD"/>
    <property type="match status" value="1"/>
</dbReference>
<evidence type="ECO:0000313" key="3">
    <source>
        <dbReference type="Proteomes" id="UP000709336"/>
    </source>
</evidence>
<gene>
    <name evidence="2" type="ORF">HCJ96_03850</name>
</gene>
<dbReference type="Proteomes" id="UP000709336">
    <property type="component" value="Unassembled WGS sequence"/>
</dbReference>
<sequence length="740" mass="81464">MNFKRATFCVLLMSALVGCGGGGDSQSTSIDIPIENLLPKITVETTISANENSTIEISASAEDADGSVQSYRWEQTEGVTVKLANTDFSTVSVTLPEVDTNESVFLTVYVTDNDGESSFEVVQIDIKDIGKNSSLTINGQATDNPLANATIVLMLDGQDTEQTTTTDENGNYSFDITLDEGQTSKFVSLKAVGSGEQSDAVLISLMADFNTLVELAGEDGVLGLNENSASSITHITTAKYGLMLTDSGEEDIFSEEAYEVYSASLDAEDILNLATAIKVAIDKALVNEELSLPSDLENTLQLVEQVEKRKDYLNKVINKPEFAEAKEETLSDKRLVNTQFEFPEAFRLYGTTYSDTRSFGIGFDFNNDGTGKFLAADFTWNSSEGVINVDFSETAYEESQTVIDGMTVDILRGVKAVKISVLNENRGSLDVVYDITYETIYPNNEAEKYSTEFSSIYTAAIKREDIVDREQHVAFLPLITATDSFMYYVTTENEIISFFNDKFILNADGTGFGVNTKLEVTWEQIDGKIILSKVSDGLPVSPEVDKVFEKIEFSQVPGSSIGEHIHSESTVIGDGIFGGTTSGAFNTESLEWTTDTAPGIYGYFSGNLTGINQFLLQLEENGNLNTLSTNDINSDGEISPNEISRFYGTWTIEEGILVMRRFQLLSGTEVTNCRAVADDCRLSQVRKWELADTNRDAYLVLSDMRTIYSDLFFGPDAVEVDMRRMKKFDKSPIDIPFIEE</sequence>